<evidence type="ECO:0000256" key="1">
    <source>
        <dbReference type="SAM" id="MobiDB-lite"/>
    </source>
</evidence>
<dbReference type="InterPro" id="IPR025851">
    <property type="entry name" value="SUKH-4"/>
</dbReference>
<proteinExistence type="predicted"/>
<evidence type="ECO:0008006" key="4">
    <source>
        <dbReference type="Google" id="ProtNLM"/>
    </source>
</evidence>
<dbReference type="Proteomes" id="UP000471293">
    <property type="component" value="Unassembled WGS sequence"/>
</dbReference>
<name>A0A6N9U962_STRHA</name>
<comment type="caution">
    <text evidence="2">The sequence shown here is derived from an EMBL/GenBank/DDBJ whole genome shotgun (WGS) entry which is preliminary data.</text>
</comment>
<gene>
    <name evidence="2" type="ORF">G3I29_27310</name>
</gene>
<dbReference type="Pfam" id="PF14435">
    <property type="entry name" value="SUKH-4"/>
    <property type="match status" value="2"/>
</dbReference>
<evidence type="ECO:0000313" key="2">
    <source>
        <dbReference type="EMBL" id="NEA19132.1"/>
    </source>
</evidence>
<dbReference type="RefSeq" id="WP_164348394.1">
    <property type="nucleotide sequence ID" value="NZ_JAAGLQ010000579.1"/>
</dbReference>
<dbReference type="EMBL" id="JAAGLQ010000579">
    <property type="protein sequence ID" value="NEA19132.1"/>
    <property type="molecule type" value="Genomic_DNA"/>
</dbReference>
<dbReference type="AlphaFoldDB" id="A0A6N9U962"/>
<reference evidence="2 3" key="1">
    <citation type="submission" date="2020-01" db="EMBL/GenBank/DDBJ databases">
        <title>Insect and environment-associated Actinomycetes.</title>
        <authorList>
            <person name="Currrie C."/>
            <person name="Chevrette M."/>
            <person name="Carlson C."/>
            <person name="Stubbendieck R."/>
            <person name="Wendt-Pienkowski E."/>
        </authorList>
    </citation>
    <scope>NUCLEOTIDE SEQUENCE [LARGE SCALE GENOMIC DNA]</scope>
    <source>
        <strain evidence="2 3">SID11342</strain>
    </source>
</reference>
<protein>
    <recommendedName>
        <fullName evidence="4">SUKH-4 family immunity protein</fullName>
    </recommendedName>
</protein>
<sequence length="422" mass="45138">MSTTNIVVPAHALHPAVTHGPTRRVLSTAGLPARHDLIRFRPLAESRVVPVPELLSEGADPGQLHPHIAELLLIGHLRCEGDDAQEVVLDGATGRVFSMDLFEDEPALIEVVPLAPSLGSLCRFLACADDFRCLGGRFATLAGRTGPGVVAEASSLLTSVFTDEDWGDDGWGSAGPPLTWDHALPAFWRIVALIRPLALVAGPGSGLRLDLPPDLLDTEFGAQEMVRTAPAGLPVALAHEPTRRFLTETGLPKVESMFALWRDSSLFRTLAESGAEETGPEGRTGVPGPGPGTGAPGSAGDGIDERLPPDANHLVCLGGLIHDLEVLIDGRTGLVSHRFYGEDTTTPLNADISTLAFTLWMYSQEQRLNDEHDFTRDFHDQLADAMTEALASVDPVACLPSAGEDDYRYWPEVFHDEAGGVL</sequence>
<organism evidence="2 3">
    <name type="scientific">Streptomyces halstedii</name>
    <dbReference type="NCBI Taxonomy" id="1944"/>
    <lineage>
        <taxon>Bacteria</taxon>
        <taxon>Bacillati</taxon>
        <taxon>Actinomycetota</taxon>
        <taxon>Actinomycetes</taxon>
        <taxon>Kitasatosporales</taxon>
        <taxon>Streptomycetaceae</taxon>
        <taxon>Streptomyces</taxon>
    </lineage>
</organism>
<feature type="compositionally biased region" description="Gly residues" evidence="1">
    <location>
        <begin position="285"/>
        <end position="300"/>
    </location>
</feature>
<feature type="region of interest" description="Disordered" evidence="1">
    <location>
        <begin position="271"/>
        <end position="306"/>
    </location>
</feature>
<evidence type="ECO:0000313" key="3">
    <source>
        <dbReference type="Proteomes" id="UP000471293"/>
    </source>
</evidence>
<accession>A0A6N9U962</accession>